<proteinExistence type="evidence at transcript level"/>
<dbReference type="VEuPathDB" id="PiroplasmaDB:BBOV_IV006980"/>
<protein>
    <submittedName>
        <fullName evidence="1">Uncharacterized protein</fullName>
    </submittedName>
</protein>
<dbReference type="EMBL" id="AK440462">
    <property type="protein sequence ID" value="BAN64256.1"/>
    <property type="molecule type" value="mRNA"/>
</dbReference>
<reference evidence="1" key="1">
    <citation type="journal article" date="2014" name="BMC Genomics">
        <title>The Babesia bovis gene and promoter model: an update from full-length EST analysis.</title>
        <authorList>
            <person name="Yamagishi J."/>
            <person name="Wakaguri H."/>
            <person name="Yokoyama N."/>
            <person name="Yamashita R."/>
            <person name="Suzuki Y."/>
            <person name="Xuan X."/>
            <person name="Igarashi I."/>
        </authorList>
    </citation>
    <scope>NUCLEOTIDE SEQUENCE</scope>
    <source>
        <strain evidence="1">Texas</strain>
    </source>
</reference>
<evidence type="ECO:0000313" key="1">
    <source>
        <dbReference type="EMBL" id="BAN64256.1"/>
    </source>
</evidence>
<dbReference type="AlphaFoldDB" id="S6B5I2"/>
<sequence>MIPFKRYVEGSPNAHHYPLGLLPRKISYKLAGDIIVTSYALDDRDYRMEGSRRVMLSALPTLKRTNCEVLLQKLYGKVTVLIIFSGDIPYSDYKSGLEWHRALDFVDRTHFLLNYPCPVGMSYFHKRYVASIASSLVDRVTFSCLTSKLSFEDTIGLHQYRRQFTSVLLLDKFGYIRWHAAGRPTRESTFLLKESYERLVKE</sequence>
<gene>
    <name evidence="1" type="primary">BBOV_IV006980</name>
</gene>
<organism evidence="1">
    <name type="scientific">Babesia bovis</name>
    <dbReference type="NCBI Taxonomy" id="5865"/>
    <lineage>
        <taxon>Eukaryota</taxon>
        <taxon>Sar</taxon>
        <taxon>Alveolata</taxon>
        <taxon>Apicomplexa</taxon>
        <taxon>Aconoidasida</taxon>
        <taxon>Piroplasmida</taxon>
        <taxon>Babesiidae</taxon>
        <taxon>Babesia</taxon>
    </lineage>
</organism>
<name>S6B5I2_BABBO</name>
<accession>S6B5I2</accession>